<dbReference type="InterPro" id="IPR037045">
    <property type="entry name" value="S8pro/Inhibitor_I9_sf"/>
</dbReference>
<keyword evidence="5 7" id="KW-0720">Serine protease</keyword>
<accession>A0A2G5DN84</accession>
<dbReference type="InterPro" id="IPR023828">
    <property type="entry name" value="Peptidase_S8_Ser-AS"/>
</dbReference>
<dbReference type="Pfam" id="PF00082">
    <property type="entry name" value="Peptidase_S8"/>
    <property type="match status" value="1"/>
</dbReference>
<dbReference type="InterPro" id="IPR034197">
    <property type="entry name" value="Peptidases_S8_3"/>
</dbReference>
<feature type="signal peptide" evidence="8">
    <location>
        <begin position="1"/>
        <end position="19"/>
    </location>
</feature>
<dbReference type="OrthoDB" id="206201at2759"/>
<dbReference type="STRING" id="218851.A0A2G5DN84"/>
<feature type="chain" id="PRO_5013882162" description="Subtilisin-like protease fibronectin type-III domain-containing protein" evidence="8">
    <location>
        <begin position="20"/>
        <end position="740"/>
    </location>
</feature>
<feature type="domain" description="Inhibitor I9" evidence="10">
    <location>
        <begin position="22"/>
        <end position="98"/>
    </location>
</feature>
<keyword evidence="3 8" id="KW-0732">Signal</keyword>
<sequence>MMFNFVLFSLLFLPSLCSQEQTYIVQVQLKSKPVVFLGVEAWYKSMLPPPMFKKNPIRHVLKHVMHGYIATLTQQQVQFVGNLTEVIGVHPNEVHQLHTTHTPTFLELISSEGKEGTLSEVGEYGSEVVVGVLDTGIWPERASFSDEGMGPIPSHWKGECMEGAAFTRDVCNKKLIGARHFQLTYDPTQIVDYNSARDSQGHGTHTASTVAGLRVSNASIYGYAEGVASGIAPRARLAIYKVCWVDMDCKSADIVAAFDQAVEDGVDIISYSIGTGVAGYHLNPVAIAQFGAMKHGVFVSTSAGNNGPALNSVFNIPPWVMTVGSGTIDRKFPAEIILANGYVLTGESIYSGPPLPTTTFFPLIHVHESMDTQVLEGKIVVFEGRNISAQRGVELRNVGAVGMVIVVVVNDKDQGGGSLVHDVHVLPTVILTASTAAQSIFSYLASSKEPHGTIVSLGTKLNVKPAPIVASFSSRGPNRESNSIIKPDLIAPGVNILAAWPDEVGPSIFLTGSDQRKTEFNILTGTSMSCPHVSGVAALLKGAHPDWSPSRIKSSMMTTAYVVDNEGKSFVDGFKYEVATPWAYGSGHVNPEKALDPGLVYDMTVEDYIDFLCASQYNEQQISQITHTTITSCKKGQPWDLNYPSISVSLNRRSNEVYVTRTVTQVSEAVSKYTVNIENPTGVLVTVAPTNLAFGRKEEKQSYVVKISAKKIKGKSKTVFGRISWEDGQHVVSMPIANRV</sequence>
<feature type="domain" description="Subtilisin-like protease fibronectin type-III" evidence="11">
    <location>
        <begin position="640"/>
        <end position="737"/>
    </location>
</feature>
<dbReference type="PROSITE" id="PS51892">
    <property type="entry name" value="SUBTILASE"/>
    <property type="match status" value="1"/>
</dbReference>
<dbReference type="PROSITE" id="PS00138">
    <property type="entry name" value="SUBTILASE_SER"/>
    <property type="match status" value="1"/>
</dbReference>
<dbReference type="Gene3D" id="3.50.30.30">
    <property type="match status" value="1"/>
</dbReference>
<proteinExistence type="inferred from homology"/>
<dbReference type="InterPro" id="IPR015500">
    <property type="entry name" value="Peptidase_S8_subtilisin-rel"/>
</dbReference>
<dbReference type="EMBL" id="KZ305034">
    <property type="protein sequence ID" value="PIA44975.1"/>
    <property type="molecule type" value="Genomic_DNA"/>
</dbReference>
<feature type="active site" description="Charge relay system" evidence="6 7">
    <location>
        <position position="527"/>
    </location>
</feature>
<feature type="active site" description="Charge relay system" evidence="6 7">
    <location>
        <position position="202"/>
    </location>
</feature>
<dbReference type="GO" id="GO:0004252">
    <property type="term" value="F:serine-type endopeptidase activity"/>
    <property type="evidence" value="ECO:0007669"/>
    <property type="project" value="UniProtKB-UniRule"/>
</dbReference>
<evidence type="ECO:0000256" key="7">
    <source>
        <dbReference type="PROSITE-ProRule" id="PRU01240"/>
    </source>
</evidence>
<evidence type="ECO:0000256" key="8">
    <source>
        <dbReference type="SAM" id="SignalP"/>
    </source>
</evidence>
<dbReference type="Gene3D" id="3.30.70.80">
    <property type="entry name" value="Peptidase S8 propeptide/proteinase inhibitor I9"/>
    <property type="match status" value="1"/>
</dbReference>
<protein>
    <recommendedName>
        <fullName evidence="14">Subtilisin-like protease fibronectin type-III domain-containing protein</fullName>
    </recommendedName>
</protein>
<evidence type="ECO:0000256" key="3">
    <source>
        <dbReference type="ARBA" id="ARBA00022729"/>
    </source>
</evidence>
<evidence type="ECO:0000313" key="12">
    <source>
        <dbReference type="EMBL" id="PIA44975.1"/>
    </source>
</evidence>
<evidence type="ECO:0000259" key="9">
    <source>
        <dbReference type="Pfam" id="PF00082"/>
    </source>
</evidence>
<evidence type="ECO:0000259" key="10">
    <source>
        <dbReference type="Pfam" id="PF05922"/>
    </source>
</evidence>
<evidence type="ECO:0000259" key="11">
    <source>
        <dbReference type="Pfam" id="PF17766"/>
    </source>
</evidence>
<gene>
    <name evidence="12" type="ORF">AQUCO_01700501v1</name>
</gene>
<keyword evidence="13" id="KW-1185">Reference proteome</keyword>
<dbReference type="Pfam" id="PF05922">
    <property type="entry name" value="Inhibitor_I9"/>
    <property type="match status" value="1"/>
</dbReference>
<evidence type="ECO:0000313" key="13">
    <source>
        <dbReference type="Proteomes" id="UP000230069"/>
    </source>
</evidence>
<organism evidence="12 13">
    <name type="scientific">Aquilegia coerulea</name>
    <name type="common">Rocky mountain columbine</name>
    <dbReference type="NCBI Taxonomy" id="218851"/>
    <lineage>
        <taxon>Eukaryota</taxon>
        <taxon>Viridiplantae</taxon>
        <taxon>Streptophyta</taxon>
        <taxon>Embryophyta</taxon>
        <taxon>Tracheophyta</taxon>
        <taxon>Spermatophyta</taxon>
        <taxon>Magnoliopsida</taxon>
        <taxon>Ranunculales</taxon>
        <taxon>Ranunculaceae</taxon>
        <taxon>Thalictroideae</taxon>
        <taxon>Aquilegia</taxon>
    </lineage>
</organism>
<dbReference type="InterPro" id="IPR010259">
    <property type="entry name" value="S8pro/Inhibitor_I9"/>
</dbReference>
<dbReference type="CDD" id="cd02120">
    <property type="entry name" value="PA_subtilisin_like"/>
    <property type="match status" value="1"/>
</dbReference>
<keyword evidence="2 7" id="KW-0645">Protease</keyword>
<name>A0A2G5DN84_AQUCA</name>
<dbReference type="Proteomes" id="UP000230069">
    <property type="component" value="Unassembled WGS sequence"/>
</dbReference>
<dbReference type="AlphaFoldDB" id="A0A2G5DN84"/>
<dbReference type="InParanoid" id="A0A2G5DN84"/>
<evidence type="ECO:0000256" key="1">
    <source>
        <dbReference type="ARBA" id="ARBA00011073"/>
    </source>
</evidence>
<dbReference type="FunFam" id="3.40.50.200:FF:000006">
    <property type="entry name" value="Subtilisin-like protease SBT1.5"/>
    <property type="match status" value="1"/>
</dbReference>
<feature type="active site" description="Charge relay system" evidence="6 7">
    <location>
        <position position="134"/>
    </location>
</feature>
<dbReference type="InterPro" id="IPR000209">
    <property type="entry name" value="Peptidase_S8/S53_dom"/>
</dbReference>
<evidence type="ECO:0008006" key="14">
    <source>
        <dbReference type="Google" id="ProtNLM"/>
    </source>
</evidence>
<evidence type="ECO:0000256" key="5">
    <source>
        <dbReference type="ARBA" id="ARBA00022825"/>
    </source>
</evidence>
<dbReference type="GO" id="GO:0006508">
    <property type="term" value="P:proteolysis"/>
    <property type="evidence" value="ECO:0007669"/>
    <property type="project" value="UniProtKB-KW"/>
</dbReference>
<evidence type="ECO:0000256" key="2">
    <source>
        <dbReference type="ARBA" id="ARBA00022670"/>
    </source>
</evidence>
<dbReference type="InterPro" id="IPR045051">
    <property type="entry name" value="SBT"/>
</dbReference>
<dbReference type="Gene3D" id="3.40.50.200">
    <property type="entry name" value="Peptidase S8/S53 domain"/>
    <property type="match status" value="1"/>
</dbReference>
<dbReference type="PANTHER" id="PTHR10795">
    <property type="entry name" value="PROPROTEIN CONVERTASE SUBTILISIN/KEXIN"/>
    <property type="match status" value="1"/>
</dbReference>
<dbReference type="InterPro" id="IPR036852">
    <property type="entry name" value="Peptidase_S8/S53_dom_sf"/>
</dbReference>
<dbReference type="PRINTS" id="PR00723">
    <property type="entry name" value="SUBTILISIN"/>
</dbReference>
<feature type="domain" description="Peptidase S8/S53" evidence="9">
    <location>
        <begin position="125"/>
        <end position="564"/>
    </location>
</feature>
<keyword evidence="4 7" id="KW-0378">Hydrolase</keyword>
<reference evidence="12 13" key="1">
    <citation type="submission" date="2017-09" db="EMBL/GenBank/DDBJ databases">
        <title>WGS assembly of Aquilegia coerulea Goldsmith.</title>
        <authorList>
            <person name="Hodges S."/>
            <person name="Kramer E."/>
            <person name="Nordborg M."/>
            <person name="Tomkins J."/>
            <person name="Borevitz J."/>
            <person name="Derieg N."/>
            <person name="Yan J."/>
            <person name="Mihaltcheva S."/>
            <person name="Hayes R.D."/>
            <person name="Rokhsar D."/>
        </authorList>
    </citation>
    <scope>NUCLEOTIDE SEQUENCE [LARGE SCALE GENOMIC DNA]</scope>
    <source>
        <strain evidence="13">cv. Goldsmith</strain>
    </source>
</reference>
<dbReference type="InterPro" id="IPR041469">
    <property type="entry name" value="Subtilisin-like_FN3"/>
</dbReference>
<dbReference type="SUPFAM" id="SSF52743">
    <property type="entry name" value="Subtilisin-like"/>
    <property type="match status" value="1"/>
</dbReference>
<evidence type="ECO:0000256" key="6">
    <source>
        <dbReference type="PIRSR" id="PIRSR615500-1"/>
    </source>
</evidence>
<comment type="similarity">
    <text evidence="1 7">Belongs to the peptidase S8 family.</text>
</comment>
<dbReference type="Gene3D" id="2.60.40.2310">
    <property type="match status" value="1"/>
</dbReference>
<evidence type="ECO:0000256" key="4">
    <source>
        <dbReference type="ARBA" id="ARBA00022801"/>
    </source>
</evidence>
<dbReference type="Pfam" id="PF17766">
    <property type="entry name" value="fn3_6"/>
    <property type="match status" value="1"/>
</dbReference>
<dbReference type="CDD" id="cd04852">
    <property type="entry name" value="Peptidases_S8_3"/>
    <property type="match status" value="1"/>
</dbReference>